<keyword evidence="1" id="KW-0812">Transmembrane</keyword>
<organism evidence="2 3">
    <name type="scientific">Kingdonia uniflora</name>
    <dbReference type="NCBI Taxonomy" id="39325"/>
    <lineage>
        <taxon>Eukaryota</taxon>
        <taxon>Viridiplantae</taxon>
        <taxon>Streptophyta</taxon>
        <taxon>Embryophyta</taxon>
        <taxon>Tracheophyta</taxon>
        <taxon>Spermatophyta</taxon>
        <taxon>Magnoliopsida</taxon>
        <taxon>Ranunculales</taxon>
        <taxon>Circaeasteraceae</taxon>
        <taxon>Kingdonia</taxon>
    </lineage>
</organism>
<feature type="transmembrane region" description="Helical" evidence="1">
    <location>
        <begin position="12"/>
        <end position="32"/>
    </location>
</feature>
<proteinExistence type="predicted"/>
<accession>A0A7J7NMM5</accession>
<name>A0A7J7NMM5_9MAGN</name>
<gene>
    <name evidence="2" type="ORF">GIB67_011573</name>
</gene>
<dbReference type="AlphaFoldDB" id="A0A7J7NMM5"/>
<dbReference type="EMBL" id="JACGCM010000704">
    <property type="protein sequence ID" value="KAF6168188.1"/>
    <property type="molecule type" value="Genomic_DNA"/>
</dbReference>
<protein>
    <submittedName>
        <fullName evidence="2">Uncharacterized protein</fullName>
    </submittedName>
</protein>
<comment type="caution">
    <text evidence="2">The sequence shown here is derived from an EMBL/GenBank/DDBJ whole genome shotgun (WGS) entry which is preliminary data.</text>
</comment>
<keyword evidence="1" id="KW-0472">Membrane</keyword>
<sequence length="51" mass="5923">IVRTKKKVVRTNIFVLTGILAQESISFAQAWMSFERDVKFLGLETNYFKVV</sequence>
<evidence type="ECO:0000256" key="1">
    <source>
        <dbReference type="SAM" id="Phobius"/>
    </source>
</evidence>
<reference evidence="2 3" key="1">
    <citation type="journal article" date="2020" name="IScience">
        <title>Genome Sequencing of the Endangered Kingdonia uniflora (Circaeasteraceae, Ranunculales) Reveals Potential Mechanisms of Evolutionary Specialization.</title>
        <authorList>
            <person name="Sun Y."/>
            <person name="Deng T."/>
            <person name="Zhang A."/>
            <person name="Moore M.J."/>
            <person name="Landis J.B."/>
            <person name="Lin N."/>
            <person name="Zhang H."/>
            <person name="Zhang X."/>
            <person name="Huang J."/>
            <person name="Zhang X."/>
            <person name="Sun H."/>
            <person name="Wang H."/>
        </authorList>
    </citation>
    <scope>NUCLEOTIDE SEQUENCE [LARGE SCALE GENOMIC DNA]</scope>
    <source>
        <strain evidence="2">TB1705</strain>
        <tissue evidence="2">Leaf</tissue>
    </source>
</reference>
<feature type="non-terminal residue" evidence="2">
    <location>
        <position position="1"/>
    </location>
</feature>
<dbReference type="Proteomes" id="UP000541444">
    <property type="component" value="Unassembled WGS sequence"/>
</dbReference>
<evidence type="ECO:0000313" key="2">
    <source>
        <dbReference type="EMBL" id="KAF6168188.1"/>
    </source>
</evidence>
<keyword evidence="1" id="KW-1133">Transmembrane helix</keyword>
<keyword evidence="3" id="KW-1185">Reference proteome</keyword>
<evidence type="ECO:0000313" key="3">
    <source>
        <dbReference type="Proteomes" id="UP000541444"/>
    </source>
</evidence>